<reference evidence="1 2" key="1">
    <citation type="submission" date="2023-01" db="EMBL/GenBank/DDBJ databases">
        <title>Analysis of 21 Apiospora genomes using comparative genomics revels a genus with tremendous synthesis potential of carbohydrate active enzymes and secondary metabolites.</title>
        <authorList>
            <person name="Sorensen T."/>
        </authorList>
    </citation>
    <scope>NUCLEOTIDE SEQUENCE [LARGE SCALE GENOMIC DNA]</scope>
    <source>
        <strain evidence="1 2">CBS 135458</strain>
    </source>
</reference>
<evidence type="ECO:0000313" key="2">
    <source>
        <dbReference type="Proteomes" id="UP001480595"/>
    </source>
</evidence>
<keyword evidence="2" id="KW-1185">Reference proteome</keyword>
<name>A0ABR1WSH2_9PEZI</name>
<accession>A0ABR1WSH2</accession>
<dbReference type="Proteomes" id="UP001480595">
    <property type="component" value="Unassembled WGS sequence"/>
</dbReference>
<dbReference type="GeneID" id="92085540"/>
<organism evidence="1 2">
    <name type="scientific">Apiospora phragmitis</name>
    <dbReference type="NCBI Taxonomy" id="2905665"/>
    <lineage>
        <taxon>Eukaryota</taxon>
        <taxon>Fungi</taxon>
        <taxon>Dikarya</taxon>
        <taxon>Ascomycota</taxon>
        <taxon>Pezizomycotina</taxon>
        <taxon>Sordariomycetes</taxon>
        <taxon>Xylariomycetidae</taxon>
        <taxon>Amphisphaeriales</taxon>
        <taxon>Apiosporaceae</taxon>
        <taxon>Apiospora</taxon>
    </lineage>
</organism>
<protein>
    <submittedName>
        <fullName evidence="1">Uncharacterized protein</fullName>
    </submittedName>
</protein>
<evidence type="ECO:0000313" key="1">
    <source>
        <dbReference type="EMBL" id="KAK8086094.1"/>
    </source>
</evidence>
<gene>
    <name evidence="1" type="ORF">PG994_001068</name>
</gene>
<sequence length="220" mass="24512">MLPHIRGDTDASDEDGRTVVTKVTQDPTSRFQLTMVTQMRLWSPTYGSLSPEHDPSCGEEDDEDEEIVFACIRLGFCLVSTTIPRYFEAGQRVLGPLHTHDVRAEDGSYKLPWRLEADDVTGALAMQDWSRDQPSTTSQFGGLVPCVKALLRQVAIQALEGPDEILVEEDPDWDKFEGAEPNFEAAIEPLNEELVIAALSGAMAEIREACLQYERVKSRV</sequence>
<comment type="caution">
    <text evidence="1">The sequence shown here is derived from an EMBL/GenBank/DDBJ whole genome shotgun (WGS) entry which is preliminary data.</text>
</comment>
<dbReference type="RefSeq" id="XP_066720618.1">
    <property type="nucleotide sequence ID" value="XM_066852477.1"/>
</dbReference>
<proteinExistence type="predicted"/>
<dbReference type="EMBL" id="JAQQWL010000002">
    <property type="protein sequence ID" value="KAK8086094.1"/>
    <property type="molecule type" value="Genomic_DNA"/>
</dbReference>